<dbReference type="Pfam" id="PF08141">
    <property type="entry name" value="SspH"/>
    <property type="match status" value="1"/>
</dbReference>
<dbReference type="NCBIfam" id="TIGR02861">
    <property type="entry name" value="SASP_H"/>
    <property type="match status" value="1"/>
</dbReference>
<gene>
    <name evidence="4" type="ORF">bsdE14_05340</name>
</gene>
<evidence type="ECO:0008006" key="6">
    <source>
        <dbReference type="Google" id="ProtNLM"/>
    </source>
</evidence>
<keyword evidence="5" id="KW-1185">Reference proteome</keyword>
<dbReference type="EMBL" id="BRXR01000001">
    <property type="protein sequence ID" value="GLC29124.1"/>
    <property type="molecule type" value="Genomic_DNA"/>
</dbReference>
<reference evidence="4 5" key="1">
    <citation type="journal article" date="2024" name="Int. J. Syst. Evol. Microbiol.">
        <title>Clostridium omnivorum sp. nov., isolated from anoxic soil under the treatment of reductive soil disinfestation.</title>
        <authorList>
            <person name="Ueki A."/>
            <person name="Tonouchi A."/>
            <person name="Kaku N."/>
            <person name="Honma S."/>
            <person name="Ueki K."/>
        </authorList>
    </citation>
    <scope>NUCLEOTIDE SEQUENCE [LARGE SCALE GENOMIC DNA]</scope>
    <source>
        <strain evidence="4 5">E14</strain>
    </source>
</reference>
<comment type="similarity">
    <text evidence="2">Belongs to the SspH family.</text>
</comment>
<accession>A0ABQ5N1R1</accession>
<evidence type="ECO:0000256" key="2">
    <source>
        <dbReference type="ARBA" id="ARBA00006573"/>
    </source>
</evidence>
<sequence>MIIDRALEILNSKDNIRVLYENDPIWIESVDTENRKATISIVGTAQTMEVPISSLTDTGSPS</sequence>
<proteinExistence type="inferred from homology"/>
<comment type="caution">
    <text evidence="4">The sequence shown here is derived from an EMBL/GenBank/DDBJ whole genome shotgun (WGS) entry which is preliminary data.</text>
</comment>
<protein>
    <recommendedName>
        <fullName evidence="6">H-type small acid-soluble spore protein</fullName>
    </recommendedName>
</protein>
<name>A0ABQ5N1R1_9CLOT</name>
<dbReference type="RefSeq" id="WP_264848409.1">
    <property type="nucleotide sequence ID" value="NZ_BRXR01000001.1"/>
</dbReference>
<evidence type="ECO:0000256" key="3">
    <source>
        <dbReference type="ARBA" id="ARBA00022969"/>
    </source>
</evidence>
<keyword evidence="3" id="KW-0749">Sporulation</keyword>
<evidence type="ECO:0000313" key="5">
    <source>
        <dbReference type="Proteomes" id="UP001208567"/>
    </source>
</evidence>
<dbReference type="InterPro" id="IPR012610">
    <property type="entry name" value="SASP_SspH"/>
</dbReference>
<comment type="subcellular location">
    <subcellularLocation>
        <location evidence="1">Spore core</location>
    </subcellularLocation>
</comment>
<evidence type="ECO:0000313" key="4">
    <source>
        <dbReference type="EMBL" id="GLC29124.1"/>
    </source>
</evidence>
<dbReference type="Proteomes" id="UP001208567">
    <property type="component" value="Unassembled WGS sequence"/>
</dbReference>
<organism evidence="4 5">
    <name type="scientific">Clostridium omnivorum</name>
    <dbReference type="NCBI Taxonomy" id="1604902"/>
    <lineage>
        <taxon>Bacteria</taxon>
        <taxon>Bacillati</taxon>
        <taxon>Bacillota</taxon>
        <taxon>Clostridia</taxon>
        <taxon>Eubacteriales</taxon>
        <taxon>Clostridiaceae</taxon>
        <taxon>Clostridium</taxon>
    </lineage>
</organism>
<evidence type="ECO:0000256" key="1">
    <source>
        <dbReference type="ARBA" id="ARBA00004288"/>
    </source>
</evidence>